<dbReference type="HOGENOM" id="CLU_1586484_0_0_1"/>
<evidence type="ECO:0000313" key="2">
    <source>
        <dbReference type="Proteomes" id="UP000054302"/>
    </source>
</evidence>
<dbReference type="RefSeq" id="XP_016227001.1">
    <property type="nucleotide sequence ID" value="XM_016367483.1"/>
</dbReference>
<keyword evidence="2" id="KW-1185">Reference proteome</keyword>
<organism evidence="1 2">
    <name type="scientific">Exophiala mesophila</name>
    <name type="common">Black yeast-like fungus</name>
    <dbReference type="NCBI Taxonomy" id="212818"/>
    <lineage>
        <taxon>Eukaryota</taxon>
        <taxon>Fungi</taxon>
        <taxon>Dikarya</taxon>
        <taxon>Ascomycota</taxon>
        <taxon>Pezizomycotina</taxon>
        <taxon>Eurotiomycetes</taxon>
        <taxon>Chaetothyriomycetidae</taxon>
        <taxon>Chaetothyriales</taxon>
        <taxon>Herpotrichiellaceae</taxon>
        <taxon>Exophiala</taxon>
    </lineage>
</organism>
<protein>
    <submittedName>
        <fullName evidence="1">Uncharacterized protein</fullName>
    </submittedName>
</protein>
<evidence type="ECO:0000313" key="1">
    <source>
        <dbReference type="EMBL" id="KIV95427.1"/>
    </source>
</evidence>
<dbReference type="AlphaFoldDB" id="A0A0D1ZLD3"/>
<accession>A0A0D1ZLD3</accession>
<dbReference type="EMBL" id="KN847521">
    <property type="protein sequence ID" value="KIV95427.1"/>
    <property type="molecule type" value="Genomic_DNA"/>
</dbReference>
<dbReference type="GeneID" id="27320930"/>
<proteinExistence type="predicted"/>
<dbReference type="OrthoDB" id="4966095at2759"/>
<name>A0A0D1ZLD3_EXOME</name>
<dbReference type="VEuPathDB" id="FungiDB:PV10_03085"/>
<gene>
    <name evidence="1" type="ORF">PV10_03085</name>
</gene>
<sequence length="168" mass="19435">MATTSDRQTLTVYAAKEDVKRNQSIILDRGDAWRLVLPNDDTQRVNARDCLVDLFERRPTPIIPLYERMEDAITRARALKDRSRTDGDRVQAVNLVGRRYRELVAYRTDIRYEGRAPPMAASGRVFLIFDTIDAVEENRGRTLRRRGGRVIERSASGRLQERRSSSRK</sequence>
<dbReference type="Proteomes" id="UP000054302">
    <property type="component" value="Unassembled WGS sequence"/>
</dbReference>
<reference evidence="1 2" key="1">
    <citation type="submission" date="2015-01" db="EMBL/GenBank/DDBJ databases">
        <title>The Genome Sequence of Exophiala mesophila CBS40295.</title>
        <authorList>
            <consortium name="The Broad Institute Genomics Platform"/>
            <person name="Cuomo C."/>
            <person name="de Hoog S."/>
            <person name="Gorbushina A."/>
            <person name="Stielow B."/>
            <person name="Teixiera M."/>
            <person name="Abouelleil A."/>
            <person name="Chapman S.B."/>
            <person name="Priest M."/>
            <person name="Young S.K."/>
            <person name="Wortman J."/>
            <person name="Nusbaum C."/>
            <person name="Birren B."/>
        </authorList>
    </citation>
    <scope>NUCLEOTIDE SEQUENCE [LARGE SCALE GENOMIC DNA]</scope>
    <source>
        <strain evidence="1 2">CBS 40295</strain>
    </source>
</reference>